<evidence type="ECO:0000256" key="2">
    <source>
        <dbReference type="ARBA" id="ARBA00022963"/>
    </source>
</evidence>
<feature type="active site" description="Proton acceptor" evidence="4">
    <location>
        <position position="218"/>
    </location>
</feature>
<keyword evidence="2 4" id="KW-0442">Lipid degradation</keyword>
<comment type="caution">
    <text evidence="4">Lacks conserved residue(s) required for the propagation of feature annotation.</text>
</comment>
<dbReference type="InterPro" id="IPR002641">
    <property type="entry name" value="PNPLA_dom"/>
</dbReference>
<feature type="short sequence motif" description="DGA/G" evidence="4">
    <location>
        <begin position="218"/>
        <end position="220"/>
    </location>
</feature>
<dbReference type="Gene3D" id="3.40.1090.10">
    <property type="entry name" value="Cytosolic phospholipase A2 catalytic domain"/>
    <property type="match status" value="2"/>
</dbReference>
<comment type="caution">
    <text evidence="6">The sequence shown here is derived from an EMBL/GenBank/DDBJ whole genome shotgun (WGS) entry which is preliminary data.</text>
</comment>
<gene>
    <name evidence="6" type="ORF">IM725_15520</name>
</gene>
<organism evidence="6 7">
    <name type="scientific">Ramlibacter aquaticus</name>
    <dbReference type="NCBI Taxonomy" id="2780094"/>
    <lineage>
        <taxon>Bacteria</taxon>
        <taxon>Pseudomonadati</taxon>
        <taxon>Pseudomonadota</taxon>
        <taxon>Betaproteobacteria</taxon>
        <taxon>Burkholderiales</taxon>
        <taxon>Comamonadaceae</taxon>
        <taxon>Ramlibacter</taxon>
    </lineage>
</organism>
<dbReference type="PROSITE" id="PS51635">
    <property type="entry name" value="PNPLA"/>
    <property type="match status" value="1"/>
</dbReference>
<keyword evidence="1 4" id="KW-0378">Hydrolase</keyword>
<evidence type="ECO:0000256" key="4">
    <source>
        <dbReference type="PROSITE-ProRule" id="PRU01161"/>
    </source>
</evidence>
<keyword evidence="7" id="KW-1185">Reference proteome</keyword>
<dbReference type="RefSeq" id="WP_193781546.1">
    <property type="nucleotide sequence ID" value="NZ_JADDOJ010000073.1"/>
</dbReference>
<accession>A0ABR9SJP0</accession>
<dbReference type="PANTHER" id="PTHR14226:SF57">
    <property type="entry name" value="BLR7027 PROTEIN"/>
    <property type="match status" value="1"/>
</dbReference>
<feature type="active site" description="Nucleophile" evidence="4">
    <location>
        <position position="51"/>
    </location>
</feature>
<evidence type="ECO:0000259" key="5">
    <source>
        <dbReference type="PROSITE" id="PS51635"/>
    </source>
</evidence>
<keyword evidence="3 4" id="KW-0443">Lipid metabolism</keyword>
<evidence type="ECO:0000313" key="6">
    <source>
        <dbReference type="EMBL" id="MBE7941987.1"/>
    </source>
</evidence>
<reference evidence="6 7" key="1">
    <citation type="submission" date="2020-10" db="EMBL/GenBank/DDBJ databases">
        <title>Draft genome of Ramlibacter aquaticus LMG 30558.</title>
        <authorList>
            <person name="Props R."/>
        </authorList>
    </citation>
    <scope>NUCLEOTIDE SEQUENCE [LARGE SCALE GENOMIC DNA]</scope>
    <source>
        <strain evidence="6 7">LMG 30558</strain>
    </source>
</reference>
<feature type="short sequence motif" description="GXSXG" evidence="4">
    <location>
        <begin position="49"/>
        <end position="53"/>
    </location>
</feature>
<dbReference type="InterPro" id="IPR016035">
    <property type="entry name" value="Acyl_Trfase/lysoPLipase"/>
</dbReference>
<proteinExistence type="predicted"/>
<name>A0ABR9SJP0_9BURK</name>
<protein>
    <submittedName>
        <fullName evidence="6">Patatin-like phospholipase family protein</fullName>
    </submittedName>
</protein>
<evidence type="ECO:0000313" key="7">
    <source>
        <dbReference type="Proteomes" id="UP000715965"/>
    </source>
</evidence>
<dbReference type="PANTHER" id="PTHR14226">
    <property type="entry name" value="NEUROPATHY TARGET ESTERASE/SWISS CHEESE D.MELANOGASTER"/>
    <property type="match status" value="1"/>
</dbReference>
<evidence type="ECO:0000256" key="3">
    <source>
        <dbReference type="ARBA" id="ARBA00023098"/>
    </source>
</evidence>
<dbReference type="EMBL" id="JADDOJ010000073">
    <property type="protein sequence ID" value="MBE7941987.1"/>
    <property type="molecule type" value="Genomic_DNA"/>
</dbReference>
<evidence type="ECO:0000256" key="1">
    <source>
        <dbReference type="ARBA" id="ARBA00022801"/>
    </source>
</evidence>
<dbReference type="InterPro" id="IPR050301">
    <property type="entry name" value="NTE"/>
</dbReference>
<feature type="domain" description="PNPLA" evidence="5">
    <location>
        <begin position="13"/>
        <end position="233"/>
    </location>
</feature>
<dbReference type="Proteomes" id="UP000715965">
    <property type="component" value="Unassembled WGS sequence"/>
</dbReference>
<dbReference type="SUPFAM" id="SSF52151">
    <property type="entry name" value="FabD/lysophospholipase-like"/>
    <property type="match status" value="1"/>
</dbReference>
<sequence length="394" mass="42261">MTTTPPATRIALALAGGGPLGAIYEIGALCALQEALDGLALERLDHYVGVSAGGFLAAALANGLTPRALCASFIENRPEPGDEFDPAWLLVPAWGEFGRRALRLPAALADAAWQGAVRRRPVAQALQALGPALPVGLFSNEAVEKRLATLFSRHGRSNDFRRLRTRLTLVATDLDTGEAAPFGAPGWDTVPISRAVQATSALPGLFPPVAIGGRHYVDGALKKTMHASVALEDGARLLICLNPLVPFDARAMAGGRPVAEGGLPAVLNQTFRTLIHSRMELGMKQYERLYPGADILLVEPHRADPEMYSANPLGYGQRRHLAEHAYQQTRHLLYARRAELGPLLARHGIVLREDVLARPRRLMAASRPRQLAGALERLSDTLDDLDALVAAKAG</sequence>
<dbReference type="Pfam" id="PF01734">
    <property type="entry name" value="Patatin"/>
    <property type="match status" value="1"/>
</dbReference>